<dbReference type="AlphaFoldDB" id="A0A1G4I286"/>
<reference evidence="1" key="1">
    <citation type="submission" date="2016-09" db="EMBL/GenBank/DDBJ databases">
        <authorList>
            <person name="Hebert L."/>
            <person name="Moumen B."/>
        </authorList>
    </citation>
    <scope>NUCLEOTIDE SEQUENCE [LARGE SCALE GENOMIC DNA]</scope>
    <source>
        <strain evidence="1">OVI</strain>
    </source>
</reference>
<evidence type="ECO:0000313" key="1">
    <source>
        <dbReference type="EMBL" id="SCU65768.1"/>
    </source>
</evidence>
<comment type="caution">
    <text evidence="1">The sequence shown here is derived from an EMBL/GenBank/DDBJ whole genome shotgun (WGS) entry which is preliminary data.</text>
</comment>
<gene>
    <name evidence="1" type="ORF">TEOVI_000901500</name>
</gene>
<dbReference type="VEuPathDB" id="TriTrypDB:TEOVI_000901500"/>
<dbReference type="RefSeq" id="XP_067077314.1">
    <property type="nucleotide sequence ID" value="XM_067221213.1"/>
</dbReference>
<proteinExistence type="predicted"/>
<evidence type="ECO:0000313" key="2">
    <source>
        <dbReference type="Proteomes" id="UP000195570"/>
    </source>
</evidence>
<dbReference type="GeneID" id="92382949"/>
<accession>A0A1G4I286</accession>
<sequence length="91" mass="10815">MRNFEDRGSHFVGQMCGLFELVKRQAVKGRGQKVLWRPRSIYLRFSERVNANIQTKCVKSASEKNDKQELQLNSQAFTHLIRFYRHQLVFL</sequence>
<name>A0A1G4I286_TRYEQ</name>
<protein>
    <submittedName>
        <fullName evidence="1">Uncharacterized protein</fullName>
    </submittedName>
</protein>
<keyword evidence="2" id="KW-1185">Reference proteome</keyword>
<organism evidence="1 2">
    <name type="scientific">Trypanosoma equiperdum</name>
    <dbReference type="NCBI Taxonomy" id="5694"/>
    <lineage>
        <taxon>Eukaryota</taxon>
        <taxon>Discoba</taxon>
        <taxon>Euglenozoa</taxon>
        <taxon>Kinetoplastea</taxon>
        <taxon>Metakinetoplastina</taxon>
        <taxon>Trypanosomatida</taxon>
        <taxon>Trypanosomatidae</taxon>
        <taxon>Trypanosoma</taxon>
    </lineage>
</organism>
<dbReference type="EMBL" id="CZPT02000401">
    <property type="protein sequence ID" value="SCU65768.1"/>
    <property type="molecule type" value="Genomic_DNA"/>
</dbReference>
<dbReference type="Proteomes" id="UP000195570">
    <property type="component" value="Unassembled WGS sequence"/>
</dbReference>